<reference evidence="5 6" key="1">
    <citation type="submission" date="2024-02" db="EMBL/GenBank/DDBJ databases">
        <title>Full genome sequence of Nocardioides kribbensis.</title>
        <authorList>
            <person name="Poletto B.L."/>
            <person name="Silva G."/>
            <person name="Galante D."/>
            <person name="Campos K.R."/>
            <person name="Santos M.B.N."/>
            <person name="Sacchi C.T."/>
        </authorList>
    </citation>
    <scope>NUCLEOTIDE SEQUENCE [LARGE SCALE GENOMIC DNA]</scope>
    <source>
        <strain evidence="5 6">O4R</strain>
    </source>
</reference>
<dbReference type="GO" id="GO:0003677">
    <property type="term" value="F:DNA binding"/>
    <property type="evidence" value="ECO:0007669"/>
    <property type="project" value="UniProtKB-KW"/>
</dbReference>
<dbReference type="InterPro" id="IPR010982">
    <property type="entry name" value="Lambda_DNA-bd_dom_sf"/>
</dbReference>
<dbReference type="PROSITE" id="PS50932">
    <property type="entry name" value="HTH_LACI_2"/>
    <property type="match status" value="2"/>
</dbReference>
<dbReference type="SUPFAM" id="SSF47413">
    <property type="entry name" value="lambda repressor-like DNA-binding domains"/>
    <property type="match status" value="2"/>
</dbReference>
<evidence type="ECO:0000256" key="2">
    <source>
        <dbReference type="ARBA" id="ARBA00023125"/>
    </source>
</evidence>
<evidence type="ECO:0000313" key="6">
    <source>
        <dbReference type="Proteomes" id="UP001482520"/>
    </source>
</evidence>
<gene>
    <name evidence="5" type="ORF">V6R90_09690</name>
</gene>
<evidence type="ECO:0000256" key="3">
    <source>
        <dbReference type="ARBA" id="ARBA00023163"/>
    </source>
</evidence>
<dbReference type="PROSITE" id="PS00356">
    <property type="entry name" value="HTH_LACI_1"/>
    <property type="match status" value="1"/>
</dbReference>
<feature type="domain" description="HTH lacI-type" evidence="4">
    <location>
        <begin position="70"/>
        <end position="124"/>
    </location>
</feature>
<evidence type="ECO:0000259" key="4">
    <source>
        <dbReference type="PROSITE" id="PS50932"/>
    </source>
</evidence>
<dbReference type="Gene3D" id="1.10.260.40">
    <property type="entry name" value="lambda repressor-like DNA-binding domains"/>
    <property type="match status" value="2"/>
</dbReference>
<keyword evidence="2 5" id="KW-0238">DNA-binding</keyword>
<accession>A0ABV1NYJ3</accession>
<dbReference type="InterPro" id="IPR000843">
    <property type="entry name" value="HTH_LacI"/>
</dbReference>
<keyword evidence="1" id="KW-0805">Transcription regulation</keyword>
<keyword evidence="6" id="KW-1185">Reference proteome</keyword>
<dbReference type="PANTHER" id="PTHR30146:SF109">
    <property type="entry name" value="HTH-TYPE TRANSCRIPTIONAL REGULATOR GALS"/>
    <property type="match status" value="1"/>
</dbReference>
<proteinExistence type="predicted"/>
<keyword evidence="3" id="KW-0804">Transcription</keyword>
<sequence length="126" mass="12603">MPARVTVVDVAREARVSVASVSRALNDAPGVGAATRDHVRAVARRVGYERFAPAADLAHGAGRGSGPGAATMADVAARAGVSPATVSRALAGSPRVSAPTRARVEAAARELGYTVCTAAASTARAR</sequence>
<dbReference type="RefSeq" id="WP_349505222.1">
    <property type="nucleotide sequence ID" value="NZ_JBEFDI010000086.1"/>
</dbReference>
<name>A0ABV1NYJ3_9ACTN</name>
<dbReference type="Proteomes" id="UP001482520">
    <property type="component" value="Unassembled WGS sequence"/>
</dbReference>
<dbReference type="EMBL" id="JBEGDP010000009">
    <property type="protein sequence ID" value="MEQ7847549.1"/>
    <property type="molecule type" value="Genomic_DNA"/>
</dbReference>
<feature type="domain" description="HTH lacI-type" evidence="4">
    <location>
        <begin position="5"/>
        <end position="59"/>
    </location>
</feature>
<organism evidence="5 6">
    <name type="scientific">Nocardioides kribbensis</name>
    <dbReference type="NCBI Taxonomy" id="305517"/>
    <lineage>
        <taxon>Bacteria</taxon>
        <taxon>Bacillati</taxon>
        <taxon>Actinomycetota</taxon>
        <taxon>Actinomycetes</taxon>
        <taxon>Propionibacteriales</taxon>
        <taxon>Nocardioidaceae</taxon>
        <taxon>Nocardioides</taxon>
    </lineage>
</organism>
<dbReference type="Pfam" id="PF00356">
    <property type="entry name" value="LacI"/>
    <property type="match status" value="2"/>
</dbReference>
<evidence type="ECO:0000256" key="1">
    <source>
        <dbReference type="ARBA" id="ARBA00023015"/>
    </source>
</evidence>
<protein>
    <submittedName>
        <fullName evidence="5">LacI family DNA-binding transcriptional regulator</fullName>
    </submittedName>
</protein>
<dbReference type="PANTHER" id="PTHR30146">
    <property type="entry name" value="LACI-RELATED TRANSCRIPTIONAL REPRESSOR"/>
    <property type="match status" value="1"/>
</dbReference>
<comment type="caution">
    <text evidence="5">The sequence shown here is derived from an EMBL/GenBank/DDBJ whole genome shotgun (WGS) entry which is preliminary data.</text>
</comment>
<dbReference type="SMART" id="SM00354">
    <property type="entry name" value="HTH_LACI"/>
    <property type="match status" value="2"/>
</dbReference>
<evidence type="ECO:0000313" key="5">
    <source>
        <dbReference type="EMBL" id="MEQ7847549.1"/>
    </source>
</evidence>
<dbReference type="CDD" id="cd01392">
    <property type="entry name" value="HTH_LacI"/>
    <property type="match status" value="2"/>
</dbReference>